<dbReference type="Proteomes" id="UP001197626">
    <property type="component" value="Chromosome"/>
</dbReference>
<dbReference type="Pfam" id="PF13780">
    <property type="entry name" value="DUF4176"/>
    <property type="match status" value="1"/>
</dbReference>
<accession>A0ABY3PF25</accession>
<dbReference type="EMBL" id="CP086654">
    <property type="protein sequence ID" value="UEX90905.1"/>
    <property type="molecule type" value="Genomic_DNA"/>
</dbReference>
<protein>
    <submittedName>
        <fullName evidence="1">DUF4176 domain-containing protein</fullName>
    </submittedName>
</protein>
<dbReference type="RefSeq" id="WP_229293385.1">
    <property type="nucleotide sequence ID" value="NZ_CP086654.1"/>
</dbReference>
<evidence type="ECO:0000313" key="2">
    <source>
        <dbReference type="Proteomes" id="UP001197626"/>
    </source>
</evidence>
<name>A0ABY3PF25_9STAP</name>
<dbReference type="InterPro" id="IPR025233">
    <property type="entry name" value="DUF4176"/>
</dbReference>
<gene>
    <name evidence="1" type="ORF">LN051_04630</name>
</gene>
<reference evidence="1 2" key="1">
    <citation type="journal article" date="2022" name="Pathogens">
        <title>Staphylococcus ratti sp. nov. Isolated from a Lab Rat.</title>
        <authorList>
            <person name="Kovarovic V."/>
            <person name="Sedlacek I."/>
            <person name="Petras P."/>
            <person name="Kralova S."/>
            <person name="Maslanova I."/>
            <person name="Svec P."/>
            <person name="Neumann-Schaal M."/>
            <person name="Botka T."/>
            <person name="Gelbicova T."/>
            <person name="Stankova E."/>
            <person name="Doskar J."/>
            <person name="Pantucek R."/>
        </authorList>
    </citation>
    <scope>NUCLEOTIDE SEQUENCE [LARGE SCALE GENOMIC DNA]</scope>
    <source>
        <strain evidence="1 2">CCM 9025</strain>
    </source>
</reference>
<organism evidence="1 2">
    <name type="scientific">Staphylococcus ratti</name>
    <dbReference type="NCBI Taxonomy" id="2892440"/>
    <lineage>
        <taxon>Bacteria</taxon>
        <taxon>Bacillati</taxon>
        <taxon>Bacillota</taxon>
        <taxon>Bacilli</taxon>
        <taxon>Bacillales</taxon>
        <taxon>Staphylococcaceae</taxon>
        <taxon>Staphylococcus</taxon>
    </lineage>
</organism>
<sequence length="104" mass="11998">MITIGSIIYLKGGSQKMMILNRGPILEQENKKVMFDYAACKYPLGLVGEEIFYFNTENIARVVFEGYSDEDEIRFQELYQDMLKNLDNDIVRGEVTSDDLNLKS</sequence>
<proteinExistence type="predicted"/>
<keyword evidence="2" id="KW-1185">Reference proteome</keyword>
<evidence type="ECO:0000313" key="1">
    <source>
        <dbReference type="EMBL" id="UEX90905.1"/>
    </source>
</evidence>